<evidence type="ECO:0008006" key="3">
    <source>
        <dbReference type="Google" id="ProtNLM"/>
    </source>
</evidence>
<evidence type="ECO:0000313" key="2">
    <source>
        <dbReference type="Proteomes" id="UP000316562"/>
    </source>
</evidence>
<organism evidence="1 2">
    <name type="scientific">Acididesulfobacter guangdongensis</name>
    <dbReference type="NCBI Taxonomy" id="2597225"/>
    <lineage>
        <taxon>Bacteria</taxon>
        <taxon>Deltaproteobacteria</taxon>
        <taxon>Candidatus Acidulodesulfobacterales</taxon>
        <taxon>Candidatus Acididesulfobacter</taxon>
    </lineage>
</organism>
<dbReference type="EMBL" id="SGBC01000003">
    <property type="protein sequence ID" value="RZD15846.1"/>
    <property type="molecule type" value="Genomic_DNA"/>
</dbReference>
<evidence type="ECO:0000313" key="1">
    <source>
        <dbReference type="EMBL" id="RZD15846.1"/>
    </source>
</evidence>
<gene>
    <name evidence="1" type="ORF">EVJ46_06500</name>
</gene>
<name>A0A519BEZ6_ACIG2</name>
<dbReference type="AlphaFoldDB" id="A0A519BEZ6"/>
<proteinExistence type="predicted"/>
<sequence length="370" mass="40644">MAEKEKIDAASVLIRKLEEKPEALNHLLNIIDRLDAIDDITAILTAGKDSATDAMIQRLADNVTTGFSVMDSFSGEEQLSMIRTAGDKSSSIKSAIETLDELERSGTLQTLKEMGNLAASFTKGSTDMMIERMASTAEKLTEVASVLTEDNMSNLVKKAAMVSQSLESSLSKIDELERSGTLQTLKEMGDFVAGFAKGTTDMMIERMASTAEKLTELSTLVLDYDLKPLLDAAQSLNDSGTIPELIDFANALAGARKMMTDGLLDRIVQGGESFIEAVLTQVNIKELIKSFDNSMVDTIEEEKQDKYQKKGGILSLYSLTKDQDIMHGLKFMMILSKNLAKELKTHGKDIYNNIPNIVSAEEKIEHNDYN</sequence>
<accession>A0A519BEZ6</accession>
<reference evidence="1 2" key="1">
    <citation type="journal article" date="2019" name="ISME J.">
        <title>Insights into ecological role of a new deltaproteobacterial order Candidatus Acidulodesulfobacterales by metagenomics and metatranscriptomics.</title>
        <authorList>
            <person name="Tan S."/>
            <person name="Liu J."/>
            <person name="Fang Y."/>
            <person name="Hedlund B.P."/>
            <person name="Lian Z.H."/>
            <person name="Huang L.Y."/>
            <person name="Li J.T."/>
            <person name="Huang L.N."/>
            <person name="Li W.J."/>
            <person name="Jiang H.C."/>
            <person name="Dong H.L."/>
            <person name="Shu W.S."/>
        </authorList>
    </citation>
    <scope>NUCLEOTIDE SEQUENCE [LARGE SCALE GENOMIC DNA]</scope>
    <source>
        <strain evidence="1">AP2</strain>
    </source>
</reference>
<dbReference type="Proteomes" id="UP000316562">
    <property type="component" value="Unassembled WGS sequence"/>
</dbReference>
<protein>
    <recommendedName>
        <fullName evidence="3">DUF1641 domain-containing protein</fullName>
    </recommendedName>
</protein>
<comment type="caution">
    <text evidence="1">The sequence shown here is derived from an EMBL/GenBank/DDBJ whole genome shotgun (WGS) entry which is preliminary data.</text>
</comment>